<dbReference type="AlphaFoldDB" id="A4TFS2"/>
<proteinExistence type="predicted"/>
<dbReference type="InterPro" id="IPR047729">
    <property type="entry name" value="Sce7726-like"/>
</dbReference>
<protein>
    <recommendedName>
        <fullName evidence="2">Sce7726 family protein</fullName>
    </recommendedName>
</protein>
<organism evidence="1">
    <name type="scientific">Mycolicibacterium gilvum (strain PYR-GCK)</name>
    <name type="common">Mycobacterium gilvum (strain PYR-GCK)</name>
    <dbReference type="NCBI Taxonomy" id="350054"/>
    <lineage>
        <taxon>Bacteria</taxon>
        <taxon>Bacillati</taxon>
        <taxon>Actinomycetota</taxon>
        <taxon>Actinomycetes</taxon>
        <taxon>Mycobacteriales</taxon>
        <taxon>Mycobacteriaceae</taxon>
        <taxon>Mycolicibacterium</taxon>
    </lineage>
</organism>
<accession>A4TFS2</accession>
<dbReference type="HOGENOM" id="CLU_949353_0_0_11"/>
<name>A4TFS2_MYCGI</name>
<dbReference type="KEGG" id="mgi:Mflv_5562"/>
<evidence type="ECO:0000313" key="1">
    <source>
        <dbReference type="EMBL" id="ABP48023.1"/>
    </source>
</evidence>
<gene>
    <name evidence="1" type="ordered locus">Mflv_5562</name>
</gene>
<keyword evidence="1" id="KW-0614">Plasmid</keyword>
<sequence>MADFGRALALAFTTRTIRQLAALHHPLPTDRLALIAELAGPDDTLGDAFDLAYAELASQYRCEYVFANSLVHTLSAPGHTSNAISGLRVSMSIADLIVADKSAAAYEIKNGLDSFTRLDMQMLCYSRCFEHVNVVTTRQKASRAAAQTAAHIGVVTLTDDDALDVVRSAGGGLSRLDMSSLFRVLRRGELLTILGRHVGYSIDVPNAQIYRRLNALFMQLPIDTAYGEFVAALRERDLRSRQAAQSAQLPASLNAATSGLRLTPPGWRRLATQLRRPAHEFRTRGARATVTDR</sequence>
<dbReference type="EMBL" id="CP000657">
    <property type="protein sequence ID" value="ABP48023.1"/>
    <property type="molecule type" value="Genomic_DNA"/>
</dbReference>
<geneLocation type="plasmid" evidence="1">
    <name>pMFLV01</name>
</geneLocation>
<evidence type="ECO:0008006" key="2">
    <source>
        <dbReference type="Google" id="ProtNLM"/>
    </source>
</evidence>
<dbReference type="NCBIfam" id="NF033832">
    <property type="entry name" value="sce7726_fam"/>
    <property type="match status" value="1"/>
</dbReference>
<dbReference type="OrthoDB" id="5020258at2"/>
<reference evidence="1" key="1">
    <citation type="submission" date="2007-04" db="EMBL/GenBank/DDBJ databases">
        <title>Complete sequence of plasmid1 pMFLV01 of Mycobacterium gilvum PYR-GCK.</title>
        <authorList>
            <consortium name="US DOE Joint Genome Institute"/>
            <person name="Copeland A."/>
            <person name="Lucas S."/>
            <person name="Lapidus A."/>
            <person name="Barry K."/>
            <person name="Detter J.C."/>
            <person name="Glavina del Rio T."/>
            <person name="Hammon N."/>
            <person name="Israni S."/>
            <person name="Dalin E."/>
            <person name="Tice H."/>
            <person name="Pitluck S."/>
            <person name="Chain P."/>
            <person name="Malfatti S."/>
            <person name="Shin M."/>
            <person name="Vergez L."/>
            <person name="Schmutz J."/>
            <person name="Larimer F."/>
            <person name="Land M."/>
            <person name="Hauser L."/>
            <person name="Kyrpides N."/>
            <person name="Mikhailova N."/>
            <person name="Miller C."/>
            <person name="Richardson P."/>
        </authorList>
    </citation>
    <scope>NUCLEOTIDE SEQUENCE</scope>
    <source>
        <strain evidence="1">PYR-GCK</strain>
        <plasmid evidence="1">pMFLV01</plasmid>
    </source>
</reference>